<proteinExistence type="predicted"/>
<gene>
    <name evidence="1" type="ORF">AU255_08830</name>
</gene>
<dbReference type="EMBL" id="LPUF01000001">
    <property type="protein sequence ID" value="OQK17947.1"/>
    <property type="molecule type" value="Genomic_DNA"/>
</dbReference>
<dbReference type="Proteomes" id="UP000191980">
    <property type="component" value="Unassembled WGS sequence"/>
</dbReference>
<evidence type="ECO:0000313" key="1">
    <source>
        <dbReference type="EMBL" id="OQK17947.1"/>
    </source>
</evidence>
<comment type="caution">
    <text evidence="1">The sequence shown here is derived from an EMBL/GenBank/DDBJ whole genome shotgun (WGS) entry which is preliminary data.</text>
</comment>
<evidence type="ECO:0000313" key="2">
    <source>
        <dbReference type="Proteomes" id="UP000191980"/>
    </source>
</evidence>
<organism evidence="1 2">
    <name type="scientific">Methyloprofundus sedimenti</name>
    <dbReference type="NCBI Taxonomy" id="1420851"/>
    <lineage>
        <taxon>Bacteria</taxon>
        <taxon>Pseudomonadati</taxon>
        <taxon>Pseudomonadota</taxon>
        <taxon>Gammaproteobacteria</taxon>
        <taxon>Methylococcales</taxon>
        <taxon>Methylococcaceae</taxon>
        <taxon>Methyloprofundus</taxon>
    </lineage>
</organism>
<keyword evidence="2" id="KW-1185">Reference proteome</keyword>
<name>A0A1V8M8S3_9GAMM</name>
<protein>
    <submittedName>
        <fullName evidence="1">Uncharacterized protein</fullName>
    </submittedName>
</protein>
<sequence>MGGMQKIDIFLSTKSGNAMLELLKITCTEGSVRAKYFLIRLSPLPDWHIEFGRKFISESIILK</sequence>
<reference evidence="1 2" key="1">
    <citation type="submission" date="2015-12" db="EMBL/GenBank/DDBJ databases">
        <authorList>
            <person name="Shamseldin A."/>
            <person name="Moawad H."/>
            <person name="Abd El-Rahim W.M."/>
            <person name="Sadowsky M.J."/>
        </authorList>
    </citation>
    <scope>NUCLEOTIDE SEQUENCE [LARGE SCALE GENOMIC DNA]</scope>
    <source>
        <strain evidence="1 2">WF1</strain>
    </source>
</reference>
<accession>A0A1V8M8S3</accession>
<dbReference type="AlphaFoldDB" id="A0A1V8M8S3"/>
<dbReference type="STRING" id="1420851.AU255_08830"/>